<organism evidence="1 2">
    <name type="scientific">Flagellimonas marinaquae</name>
    <dbReference type="NCBI Taxonomy" id="254955"/>
    <lineage>
        <taxon>Bacteria</taxon>
        <taxon>Pseudomonadati</taxon>
        <taxon>Bacteroidota</taxon>
        <taxon>Flavobacteriia</taxon>
        <taxon>Flavobacteriales</taxon>
        <taxon>Flavobacteriaceae</taxon>
        <taxon>Flagellimonas</taxon>
    </lineage>
</organism>
<sequence length="54" mass="6487">MTLSTLFYHSDVNILGKKCVNVVKVYSYQHCIVYEYIKAYARVNKRFNLNRLIR</sequence>
<evidence type="ECO:0000313" key="2">
    <source>
        <dbReference type="Proteomes" id="UP001330184"/>
    </source>
</evidence>
<name>A0AA48HCW4_9FLAO</name>
<dbReference type="Proteomes" id="UP001330184">
    <property type="component" value="Chromosome"/>
</dbReference>
<proteinExistence type="predicted"/>
<keyword evidence="2" id="KW-1185">Reference proteome</keyword>
<accession>A0AA48HCW4</accession>
<dbReference type="EMBL" id="AP027268">
    <property type="protein sequence ID" value="BDW93802.1"/>
    <property type="molecule type" value="Genomic_DNA"/>
</dbReference>
<protein>
    <submittedName>
        <fullName evidence="1">Uncharacterized protein</fullName>
    </submittedName>
</protein>
<evidence type="ECO:0000313" key="1">
    <source>
        <dbReference type="EMBL" id="BDW93802.1"/>
    </source>
</evidence>
<gene>
    <name evidence="1" type="ORF">MACH07_26340</name>
</gene>
<reference evidence="1 2" key="1">
    <citation type="submission" date="2023-01" db="EMBL/GenBank/DDBJ databases">
        <title>Complete genome sequence of Muricauda aquimarina strain IFOP_LL357.</title>
        <authorList>
            <person name="Gajardo G."/>
            <person name="Ueki S."/>
            <person name="Maruyama F."/>
        </authorList>
    </citation>
    <scope>NUCLEOTIDE SEQUENCE [LARGE SCALE GENOMIC DNA]</scope>
    <source>
        <strain evidence="1 2">IFOP_LL357</strain>
    </source>
</reference>
<dbReference type="AlphaFoldDB" id="A0AA48HCW4"/>